<keyword evidence="7" id="KW-1185">Reference proteome</keyword>
<dbReference type="SUPFAM" id="SSF48097">
    <property type="entry name" value="Regulator of G-protein signaling, RGS"/>
    <property type="match status" value="1"/>
</dbReference>
<feature type="region of interest" description="Disordered" evidence="4">
    <location>
        <begin position="120"/>
        <end position="139"/>
    </location>
</feature>
<accession>A0A8H6YVQ3</accession>
<dbReference type="CDD" id="cd00130">
    <property type="entry name" value="PAS"/>
    <property type="match status" value="1"/>
</dbReference>
<dbReference type="EMBL" id="JACAZI010000003">
    <property type="protein sequence ID" value="KAF7366092.1"/>
    <property type="molecule type" value="Genomic_DNA"/>
</dbReference>
<dbReference type="PROSITE" id="PS50132">
    <property type="entry name" value="RGS"/>
    <property type="match status" value="1"/>
</dbReference>
<feature type="region of interest" description="Disordered" evidence="4">
    <location>
        <begin position="292"/>
        <end position="339"/>
    </location>
</feature>
<dbReference type="Pfam" id="PF13426">
    <property type="entry name" value="PAS_9"/>
    <property type="match status" value="1"/>
</dbReference>
<organism evidence="6 7">
    <name type="scientific">Mycena venus</name>
    <dbReference type="NCBI Taxonomy" id="2733690"/>
    <lineage>
        <taxon>Eukaryota</taxon>
        <taxon>Fungi</taxon>
        <taxon>Dikarya</taxon>
        <taxon>Basidiomycota</taxon>
        <taxon>Agaricomycotina</taxon>
        <taxon>Agaricomycetes</taxon>
        <taxon>Agaricomycetidae</taxon>
        <taxon>Agaricales</taxon>
        <taxon>Marasmiineae</taxon>
        <taxon>Mycenaceae</taxon>
        <taxon>Mycena</taxon>
    </lineage>
</organism>
<proteinExistence type="predicted"/>
<feature type="compositionally biased region" description="Polar residues" evidence="4">
    <location>
        <begin position="1"/>
        <end position="17"/>
    </location>
</feature>
<dbReference type="InterPro" id="IPR044926">
    <property type="entry name" value="RGS_subdomain_2"/>
</dbReference>
<dbReference type="NCBIfam" id="TIGR00229">
    <property type="entry name" value="sensory_box"/>
    <property type="match status" value="1"/>
</dbReference>
<comment type="caution">
    <text evidence="6">The sequence shown here is derived from an EMBL/GenBank/DDBJ whole genome shotgun (WGS) entry which is preliminary data.</text>
</comment>
<feature type="compositionally biased region" description="Low complexity" evidence="4">
    <location>
        <begin position="300"/>
        <end position="311"/>
    </location>
</feature>
<feature type="domain" description="RGS" evidence="5">
    <location>
        <begin position="362"/>
        <end position="479"/>
    </location>
</feature>
<dbReference type="Gene3D" id="3.30.450.20">
    <property type="entry name" value="PAS domain"/>
    <property type="match status" value="1"/>
</dbReference>
<dbReference type="AlphaFoldDB" id="A0A8H6YVQ3"/>
<dbReference type="PANTHER" id="PTHR47429:SF2">
    <property type="entry name" value="PROTEIN TWIN LOV 1"/>
    <property type="match status" value="1"/>
</dbReference>
<dbReference type="PANTHER" id="PTHR47429">
    <property type="entry name" value="PROTEIN TWIN LOV 1"/>
    <property type="match status" value="1"/>
</dbReference>
<reference evidence="6" key="1">
    <citation type="submission" date="2020-05" db="EMBL/GenBank/DDBJ databases">
        <title>Mycena genomes resolve the evolution of fungal bioluminescence.</title>
        <authorList>
            <person name="Tsai I.J."/>
        </authorList>
    </citation>
    <scope>NUCLEOTIDE SEQUENCE</scope>
    <source>
        <strain evidence="6">CCC161011</strain>
    </source>
</reference>
<evidence type="ECO:0000256" key="2">
    <source>
        <dbReference type="ARBA" id="ARBA00022643"/>
    </source>
</evidence>
<dbReference type="GO" id="GO:0005634">
    <property type="term" value="C:nucleus"/>
    <property type="evidence" value="ECO:0007669"/>
    <property type="project" value="TreeGrafter"/>
</dbReference>
<dbReference type="SUPFAM" id="SSF55785">
    <property type="entry name" value="PYP-like sensor domain (PAS domain)"/>
    <property type="match status" value="1"/>
</dbReference>
<sequence length="830" mass="90015">MDESSNISPPNSGSDCLTSDLRHPAPETTPPTISIPERKLTIRAVPVEYIPPTPPPSASLPAIPPRRQYLAPVGDAYSKRASAPASSWTAPKALDETTVSEGAPAPSKAPVLATVPKVIKSAPPNVPVGDADDGTKVPTMVLMSPSHSAIHVPTAAKQMKQSTPEKPERYGAELLPGATPGSSRPRCKSGPGQPKTTLKPPPVTLRKSPSIGNPPVHVSRIDFGSSASDEDGEDENETEPYAPSIPDELEGHAQRPSHARMVSNDSDLSHWAPEPVCFPNQYASVSYSVNRPPAPRMQWSRRSGSSASQSLRSKDRESILTESTSTRRRRAAPPENHTDTLLTERVQRDVHFTIRALTTPEMFSNMLSDPLARQRFREFLAGDATGTAELDFWTDAQFLAQSMEQLRANGLAFRDLYVSNSGEPHVPLPLEVRRDLLGALQHVIAADASFGSTQARLLESMYNDQFQRFITQQIIQEMHVTLGKANLKSQASEGLGETFILTNPRLPDHPIVLVSDGFVEVTGYPKAQVIGRNCRFLQGPGTPPESVQRIRDGLNSGKGCTELLLNYRRNGEPFYCLLCIIPVRDPSGAIVYFIGGQTNVTGLLATDKVLWLNGTNTSSGAPQLIQMSPALALLRGNAPATDPGAGSQPRPAHGGGFFRGLFGRGGEQAGTATARPDGKQAIASAEATMNEFGAHGLQDQYALFQNTYNKILIFKFKKREIMFVSPQMLAFLGLPTRTQNDLHSSPLIHNDIARLVTAGKDRNETQRLREELKDNIRRGTPCSLYCAIEIPGKGIITRTDSAQQKFGMMHLTPIKDGDNVAVAFVVIFGT</sequence>
<evidence type="ECO:0000256" key="3">
    <source>
        <dbReference type="ARBA" id="ARBA00022991"/>
    </source>
</evidence>
<feature type="region of interest" description="Disordered" evidence="4">
    <location>
        <begin position="1"/>
        <end position="38"/>
    </location>
</feature>
<keyword evidence="2" id="KW-0288">FMN</keyword>
<evidence type="ECO:0000256" key="1">
    <source>
        <dbReference type="ARBA" id="ARBA00022630"/>
    </source>
</evidence>
<gene>
    <name evidence="6" type="ORF">MVEN_00485500</name>
</gene>
<dbReference type="FunFam" id="3.30.450.20:FF:000196">
    <property type="entry name" value="Predicted protein"/>
    <property type="match status" value="1"/>
</dbReference>
<name>A0A8H6YVQ3_9AGAR</name>
<evidence type="ECO:0000259" key="5">
    <source>
        <dbReference type="PROSITE" id="PS50132"/>
    </source>
</evidence>
<feature type="compositionally biased region" description="Acidic residues" evidence="4">
    <location>
        <begin position="228"/>
        <end position="238"/>
    </location>
</feature>
<dbReference type="Gene3D" id="1.10.167.10">
    <property type="entry name" value="Regulator of G-protein Signalling 4, domain 2"/>
    <property type="match status" value="1"/>
</dbReference>
<dbReference type="OrthoDB" id="447251at2759"/>
<evidence type="ECO:0000256" key="4">
    <source>
        <dbReference type="SAM" id="MobiDB-lite"/>
    </source>
</evidence>
<dbReference type="InterPro" id="IPR000014">
    <property type="entry name" value="PAS"/>
</dbReference>
<evidence type="ECO:0000313" key="6">
    <source>
        <dbReference type="EMBL" id="KAF7366092.1"/>
    </source>
</evidence>
<dbReference type="Pfam" id="PF00615">
    <property type="entry name" value="RGS"/>
    <property type="match status" value="1"/>
</dbReference>
<feature type="region of interest" description="Disordered" evidence="4">
    <location>
        <begin position="149"/>
        <end position="266"/>
    </location>
</feature>
<dbReference type="InterPro" id="IPR036305">
    <property type="entry name" value="RGS_sf"/>
</dbReference>
<dbReference type="InterPro" id="IPR016137">
    <property type="entry name" value="RGS"/>
</dbReference>
<dbReference type="Proteomes" id="UP000620124">
    <property type="component" value="Unassembled WGS sequence"/>
</dbReference>
<protein>
    <recommendedName>
        <fullName evidence="5">RGS domain-containing protein</fullName>
    </recommendedName>
</protein>
<keyword evidence="1" id="KW-0285">Flavoprotein</keyword>
<evidence type="ECO:0000313" key="7">
    <source>
        <dbReference type="Proteomes" id="UP000620124"/>
    </source>
</evidence>
<keyword evidence="3" id="KW-0157">Chromophore</keyword>
<dbReference type="InterPro" id="IPR035965">
    <property type="entry name" value="PAS-like_dom_sf"/>
</dbReference>